<evidence type="ECO:0000313" key="2">
    <source>
        <dbReference type="EMBL" id="EFP06142.1"/>
    </source>
</evidence>
<dbReference type="InParanoid" id="E3MNH5"/>
<proteinExistence type="predicted"/>
<name>E3MNH5_CAERE</name>
<gene>
    <name evidence="2" type="ORF">CRE_05866</name>
</gene>
<dbReference type="AlphaFoldDB" id="E3MNH5"/>
<evidence type="ECO:0000313" key="3">
    <source>
        <dbReference type="Proteomes" id="UP000008281"/>
    </source>
</evidence>
<accession>E3MNH5</accession>
<feature type="chain" id="PRO_5003177228" evidence="1">
    <location>
        <begin position="18"/>
        <end position="72"/>
    </location>
</feature>
<keyword evidence="3" id="KW-1185">Reference proteome</keyword>
<dbReference type="EMBL" id="DS268460">
    <property type="protein sequence ID" value="EFP06142.1"/>
    <property type="molecule type" value="Genomic_DNA"/>
</dbReference>
<sequence length="72" mass="7522">MKIVFAILALLMVTTLAAPTPITAEEEVVVGHTAIGHAQTARPAKTVFVLPPSCHVCCKVIGGKFECGQVCC</sequence>
<protein>
    <submittedName>
        <fullName evidence="2">Uncharacterized protein</fullName>
    </submittedName>
</protein>
<dbReference type="HOGENOM" id="CLU_2673465_0_0_1"/>
<keyword evidence="1" id="KW-0732">Signal</keyword>
<organism evidence="3">
    <name type="scientific">Caenorhabditis remanei</name>
    <name type="common">Caenorhabditis vulgaris</name>
    <dbReference type="NCBI Taxonomy" id="31234"/>
    <lineage>
        <taxon>Eukaryota</taxon>
        <taxon>Metazoa</taxon>
        <taxon>Ecdysozoa</taxon>
        <taxon>Nematoda</taxon>
        <taxon>Chromadorea</taxon>
        <taxon>Rhabditida</taxon>
        <taxon>Rhabditina</taxon>
        <taxon>Rhabditomorpha</taxon>
        <taxon>Rhabditoidea</taxon>
        <taxon>Rhabditidae</taxon>
        <taxon>Peloderinae</taxon>
        <taxon>Caenorhabditis</taxon>
    </lineage>
</organism>
<dbReference type="Proteomes" id="UP000008281">
    <property type="component" value="Unassembled WGS sequence"/>
</dbReference>
<feature type="signal peptide" evidence="1">
    <location>
        <begin position="1"/>
        <end position="17"/>
    </location>
</feature>
<evidence type="ECO:0000256" key="1">
    <source>
        <dbReference type="SAM" id="SignalP"/>
    </source>
</evidence>
<reference evidence="2" key="1">
    <citation type="submission" date="2007-07" db="EMBL/GenBank/DDBJ databases">
        <title>PCAP assembly of the Caenorhabditis remanei genome.</title>
        <authorList>
            <consortium name="The Caenorhabditis remanei Sequencing Consortium"/>
            <person name="Wilson R.K."/>
        </authorList>
    </citation>
    <scope>NUCLEOTIDE SEQUENCE [LARGE SCALE GENOMIC DNA]</scope>
    <source>
        <strain evidence="2">PB4641</strain>
    </source>
</reference>